<dbReference type="AlphaFoldDB" id="A0A8D0U9K1"/>
<evidence type="ECO:0000313" key="2">
    <source>
        <dbReference type="Proteomes" id="UP000694726"/>
    </source>
</evidence>
<reference evidence="1" key="1">
    <citation type="submission" date="2025-08" db="UniProtKB">
        <authorList>
            <consortium name="Ensembl"/>
        </authorList>
    </citation>
    <scope>IDENTIFICATION</scope>
</reference>
<protein>
    <submittedName>
        <fullName evidence="1">Uncharacterized protein</fullName>
    </submittedName>
</protein>
<sequence>MRKLFSLIRSHLFLFVFTVITLRGGSEKMLLSFMSESVWPMFSSKSFRVSGLISRSLIHLEFIFVYGIRECSHCILFHVAVQFSQHHLLNTLSFFHCMFLPPLS</sequence>
<name>A0A8D0U9K1_PIG</name>
<evidence type="ECO:0000313" key="1">
    <source>
        <dbReference type="Ensembl" id="ENSSSCP00015035736.1"/>
    </source>
</evidence>
<organism evidence="1 2">
    <name type="scientific">Sus scrofa</name>
    <name type="common">Pig</name>
    <dbReference type="NCBI Taxonomy" id="9823"/>
    <lineage>
        <taxon>Eukaryota</taxon>
        <taxon>Metazoa</taxon>
        <taxon>Chordata</taxon>
        <taxon>Craniata</taxon>
        <taxon>Vertebrata</taxon>
        <taxon>Euteleostomi</taxon>
        <taxon>Mammalia</taxon>
        <taxon>Eutheria</taxon>
        <taxon>Laurasiatheria</taxon>
        <taxon>Artiodactyla</taxon>
        <taxon>Suina</taxon>
        <taxon>Suidae</taxon>
        <taxon>Sus</taxon>
    </lineage>
</organism>
<dbReference type="Proteomes" id="UP000694726">
    <property type="component" value="Unplaced"/>
</dbReference>
<accession>A0A8D0U9K1</accession>
<dbReference type="Ensembl" id="ENSSSCT00015087680.1">
    <property type="protein sequence ID" value="ENSSSCP00015035736.1"/>
    <property type="gene ID" value="ENSSSCG00015065506.1"/>
</dbReference>
<proteinExistence type="predicted"/>